<organism evidence="1 2">
    <name type="scientific">Sclerotinia nivalis</name>
    <dbReference type="NCBI Taxonomy" id="352851"/>
    <lineage>
        <taxon>Eukaryota</taxon>
        <taxon>Fungi</taxon>
        <taxon>Dikarya</taxon>
        <taxon>Ascomycota</taxon>
        <taxon>Pezizomycotina</taxon>
        <taxon>Leotiomycetes</taxon>
        <taxon>Helotiales</taxon>
        <taxon>Sclerotiniaceae</taxon>
        <taxon>Sclerotinia</taxon>
    </lineage>
</organism>
<evidence type="ECO:0000313" key="1">
    <source>
        <dbReference type="EMBL" id="KAJ8061428.1"/>
    </source>
</evidence>
<dbReference type="Proteomes" id="UP001152300">
    <property type="component" value="Unassembled WGS sequence"/>
</dbReference>
<comment type="caution">
    <text evidence="1">The sequence shown here is derived from an EMBL/GenBank/DDBJ whole genome shotgun (WGS) entry which is preliminary data.</text>
</comment>
<evidence type="ECO:0000313" key="2">
    <source>
        <dbReference type="Proteomes" id="UP001152300"/>
    </source>
</evidence>
<name>A0A9X0DHX9_9HELO</name>
<reference evidence="1" key="1">
    <citation type="submission" date="2022-11" db="EMBL/GenBank/DDBJ databases">
        <title>Genome Resource of Sclerotinia nivalis Strain SnTB1, a Plant Pathogen Isolated from American Ginseng.</title>
        <authorList>
            <person name="Fan S."/>
        </authorList>
    </citation>
    <scope>NUCLEOTIDE SEQUENCE</scope>
    <source>
        <strain evidence="1">SnTB1</strain>
    </source>
</reference>
<dbReference type="InterPro" id="IPR029058">
    <property type="entry name" value="AB_hydrolase_fold"/>
</dbReference>
<dbReference type="Gene3D" id="3.40.50.1820">
    <property type="entry name" value="alpha/beta hydrolase"/>
    <property type="match status" value="1"/>
</dbReference>
<gene>
    <name evidence="1" type="ORF">OCU04_009249</name>
</gene>
<keyword evidence="2" id="KW-1185">Reference proteome</keyword>
<dbReference type="EMBL" id="JAPEIS010000011">
    <property type="protein sequence ID" value="KAJ8061428.1"/>
    <property type="molecule type" value="Genomic_DNA"/>
</dbReference>
<sequence>MSLFYSLDSDLGKDNLGATGAFRKWLEGSMIAPYPNFVTDEDVASFKALFSPQNGGFGAAKNWYTAQLHGINEANDKAIPKEKAILHQPTLLITSTNYASLSANFASQMKPYVSNLRVENWEAGHWIQLQKSEETNALLGEFFEG</sequence>
<accession>A0A9X0DHX9</accession>
<evidence type="ECO:0008006" key="3">
    <source>
        <dbReference type="Google" id="ProtNLM"/>
    </source>
</evidence>
<proteinExistence type="predicted"/>
<dbReference type="OrthoDB" id="284184at2759"/>
<protein>
    <recommendedName>
        <fullName evidence="3">Epoxide hydrolase</fullName>
    </recommendedName>
</protein>
<dbReference type="AlphaFoldDB" id="A0A9X0DHX9"/>
<dbReference type="SUPFAM" id="SSF53474">
    <property type="entry name" value="alpha/beta-Hydrolases"/>
    <property type="match status" value="1"/>
</dbReference>